<dbReference type="InterPro" id="IPR000212">
    <property type="entry name" value="DNA_helicase_UvrD/REP"/>
</dbReference>
<evidence type="ECO:0000256" key="7">
    <source>
        <dbReference type="ARBA" id="ARBA00023235"/>
    </source>
</evidence>
<dbReference type="InterPro" id="IPR014016">
    <property type="entry name" value="UvrD-like_ATP-bd"/>
</dbReference>
<evidence type="ECO:0000256" key="3">
    <source>
        <dbReference type="ARBA" id="ARBA00022801"/>
    </source>
</evidence>
<dbReference type="PROSITE" id="PS51198">
    <property type="entry name" value="UVRD_HELICASE_ATP_BIND"/>
    <property type="match status" value="1"/>
</dbReference>
<comment type="catalytic activity">
    <reaction evidence="11">
        <text>ATP + H2O = ADP + phosphate + H(+)</text>
        <dbReference type="Rhea" id="RHEA:13065"/>
        <dbReference type="ChEBI" id="CHEBI:15377"/>
        <dbReference type="ChEBI" id="CHEBI:15378"/>
        <dbReference type="ChEBI" id="CHEBI:30616"/>
        <dbReference type="ChEBI" id="CHEBI:43474"/>
        <dbReference type="ChEBI" id="CHEBI:456216"/>
        <dbReference type="EC" id="5.6.2.4"/>
    </reaction>
</comment>
<reference evidence="15" key="1">
    <citation type="submission" date="2022-05" db="EMBL/GenBank/DDBJ databases">
        <title>Impact of host demography and evolutionary history on endosymbiont molecular evolution: a test in carpenter ants (Genus Camponotus) and their Blochmannia endosymbionts.</title>
        <authorList>
            <person name="Manthey J.D."/>
            <person name="Giron J.C."/>
            <person name="Hruska J.P."/>
        </authorList>
    </citation>
    <scope>NUCLEOTIDE SEQUENCE</scope>
    <source>
        <strain evidence="15">C-039</strain>
    </source>
</reference>
<dbReference type="Proteomes" id="UP001056209">
    <property type="component" value="Chromosome"/>
</dbReference>
<evidence type="ECO:0000256" key="11">
    <source>
        <dbReference type="ARBA" id="ARBA00048988"/>
    </source>
</evidence>
<dbReference type="AlphaFoldDB" id="A0A9Q8X112"/>
<dbReference type="CDD" id="cd17932">
    <property type="entry name" value="DEXQc_UvrD"/>
    <property type="match status" value="1"/>
</dbReference>
<proteinExistence type="inferred from homology"/>
<evidence type="ECO:0000256" key="2">
    <source>
        <dbReference type="ARBA" id="ARBA00022741"/>
    </source>
</evidence>
<feature type="binding site" evidence="12">
    <location>
        <begin position="29"/>
        <end position="36"/>
    </location>
    <ligand>
        <name>ATP</name>
        <dbReference type="ChEBI" id="CHEBI:30616"/>
    </ligand>
</feature>
<name>A0A9Q8X112_9ENTR</name>
<accession>A0A9Q8X112</accession>
<sequence length="649" mass="75623">MNISNILSKLNNKQKEAVTSNDKNILVLSGAGSGKTRVLVNRIAWLQLVKKYTPWSIMAVTFTNKSALVMRNRVQSLIGVQKKSDIWISTFHGLANYLLRTHYINANLPKDFQILDKNDQIRLLKQLIRSLNLNEKKYSVHQAMHYINTEKNKISDIQNTNMNNNSIKTTWIRLYQSYRDICHRSGLIDFNELLERAYLLCLNYPNILHYYQKRFTNILVDEFQDTNKIQYDWLCLLSRESNNLMIVGDDDQSIYGWRGAQVKNFQRFLEDFKNVRIITLEQNYRSTNNILKAANALICKNHTRLKKKLWTHENKGDAISVYCAFNSADEALFVANNLINWKKKHGSFNECAILYRNNFQSRLLEEILSKKNVPHQIYGGIKFFERKEIKDIIAYLKFIINQNNNIAYMRIINTPNRGIGPRTLESINKYANLNHLSLWDSSLFILNKKIIKGKSAIALKKFITLIDSLKKQILTILPLHEQIYHIIRQVGLWSTYEEKTSIPTYHEHIHNIQELIIMSKQYDNSLESTIHESPLQQFLSYISLEFEENLSNSHTDSVQLMTLHASKGLEFSQVFIVGLEEGICPSYVALTNKELLEEERRLIYVGITRAMHKLTISYSETRHAYGKETIIQSPSRFINELPIDCLEVS</sequence>
<feature type="domain" description="UvrD-like helicase ATP-binding" evidence="13">
    <location>
        <begin position="8"/>
        <end position="287"/>
    </location>
</feature>
<keyword evidence="7" id="KW-0413">Isomerase</keyword>
<dbReference type="SUPFAM" id="SSF52540">
    <property type="entry name" value="P-loop containing nucleoside triphosphate hydrolases"/>
    <property type="match status" value="1"/>
</dbReference>
<dbReference type="GO" id="GO:0043138">
    <property type="term" value="F:3'-5' DNA helicase activity"/>
    <property type="evidence" value="ECO:0007669"/>
    <property type="project" value="UniProtKB-EC"/>
</dbReference>
<evidence type="ECO:0000256" key="8">
    <source>
        <dbReference type="ARBA" id="ARBA00034617"/>
    </source>
</evidence>
<evidence type="ECO:0000256" key="5">
    <source>
        <dbReference type="ARBA" id="ARBA00022840"/>
    </source>
</evidence>
<dbReference type="InterPro" id="IPR014017">
    <property type="entry name" value="DNA_helicase_UvrD-like_C"/>
</dbReference>
<comment type="catalytic activity">
    <reaction evidence="8">
        <text>Couples ATP hydrolysis with the unwinding of duplex DNA by translocating in the 3'-5' direction.</text>
        <dbReference type="EC" id="5.6.2.4"/>
    </reaction>
</comment>
<evidence type="ECO:0000313" key="15">
    <source>
        <dbReference type="EMBL" id="URJ28208.1"/>
    </source>
</evidence>
<evidence type="ECO:0000256" key="10">
    <source>
        <dbReference type="ARBA" id="ARBA00034923"/>
    </source>
</evidence>
<dbReference type="GO" id="GO:0016787">
    <property type="term" value="F:hydrolase activity"/>
    <property type="evidence" value="ECO:0007669"/>
    <property type="project" value="UniProtKB-UniRule"/>
</dbReference>
<dbReference type="InterPro" id="IPR013986">
    <property type="entry name" value="DExx_box_DNA_helicase_dom_sf"/>
</dbReference>
<gene>
    <name evidence="15" type="ORF">M9393_00280</name>
</gene>
<protein>
    <recommendedName>
        <fullName evidence="9">DNA 3'-5' helicase</fullName>
        <ecNumber evidence="9">5.6.2.4</ecNumber>
    </recommendedName>
    <alternativeName>
        <fullName evidence="10">DNA 3'-5' helicase II</fullName>
    </alternativeName>
</protein>
<keyword evidence="2 12" id="KW-0547">Nucleotide-binding</keyword>
<keyword evidence="5 12" id="KW-0067">ATP-binding</keyword>
<dbReference type="GO" id="GO:0003677">
    <property type="term" value="F:DNA binding"/>
    <property type="evidence" value="ECO:0007669"/>
    <property type="project" value="UniProtKB-KW"/>
</dbReference>
<dbReference type="PANTHER" id="PTHR11070:SF2">
    <property type="entry name" value="ATP-DEPENDENT DNA HELICASE SRS2"/>
    <property type="match status" value="1"/>
</dbReference>
<dbReference type="PANTHER" id="PTHR11070">
    <property type="entry name" value="UVRD / RECB / PCRA DNA HELICASE FAMILY MEMBER"/>
    <property type="match status" value="1"/>
</dbReference>
<dbReference type="Gene3D" id="3.40.50.300">
    <property type="entry name" value="P-loop containing nucleotide triphosphate hydrolases"/>
    <property type="match status" value="2"/>
</dbReference>
<keyword evidence="4 12" id="KW-0347">Helicase</keyword>
<evidence type="ECO:0000256" key="12">
    <source>
        <dbReference type="PROSITE-ProRule" id="PRU00560"/>
    </source>
</evidence>
<evidence type="ECO:0000259" key="13">
    <source>
        <dbReference type="PROSITE" id="PS51198"/>
    </source>
</evidence>
<keyword evidence="3 12" id="KW-0378">Hydrolase</keyword>
<dbReference type="GO" id="GO:0000725">
    <property type="term" value="P:recombinational repair"/>
    <property type="evidence" value="ECO:0007669"/>
    <property type="project" value="TreeGrafter"/>
</dbReference>
<comment type="similarity">
    <text evidence="1">Belongs to the helicase family. UvrD subfamily.</text>
</comment>
<evidence type="ECO:0000313" key="16">
    <source>
        <dbReference type="Proteomes" id="UP001056209"/>
    </source>
</evidence>
<organism evidence="15 16">
    <name type="scientific">Candidatus Blochmannia vicinus</name>
    <name type="common">nom. nud.</name>
    <dbReference type="NCBI Taxonomy" id="251540"/>
    <lineage>
        <taxon>Bacteria</taxon>
        <taxon>Pseudomonadati</taxon>
        <taxon>Pseudomonadota</taxon>
        <taxon>Gammaproteobacteria</taxon>
        <taxon>Enterobacterales</taxon>
        <taxon>Enterobacteriaceae</taxon>
        <taxon>ant endosymbionts</taxon>
        <taxon>Candidatus Blochmanniella</taxon>
    </lineage>
</organism>
<keyword evidence="6" id="KW-0238">DNA-binding</keyword>
<dbReference type="Pfam" id="PF00580">
    <property type="entry name" value="UvrD-helicase"/>
    <property type="match status" value="1"/>
</dbReference>
<dbReference type="PROSITE" id="PS51217">
    <property type="entry name" value="UVRD_HELICASE_CTER"/>
    <property type="match status" value="1"/>
</dbReference>
<dbReference type="EMBL" id="CP097753">
    <property type="protein sequence ID" value="URJ28208.1"/>
    <property type="molecule type" value="Genomic_DNA"/>
</dbReference>
<dbReference type="Pfam" id="PF13361">
    <property type="entry name" value="UvrD_C"/>
    <property type="match status" value="1"/>
</dbReference>
<evidence type="ECO:0000256" key="6">
    <source>
        <dbReference type="ARBA" id="ARBA00023125"/>
    </source>
</evidence>
<dbReference type="GO" id="GO:0005524">
    <property type="term" value="F:ATP binding"/>
    <property type="evidence" value="ECO:0007669"/>
    <property type="project" value="UniProtKB-UniRule"/>
</dbReference>
<dbReference type="GO" id="GO:0005829">
    <property type="term" value="C:cytosol"/>
    <property type="evidence" value="ECO:0007669"/>
    <property type="project" value="TreeGrafter"/>
</dbReference>
<dbReference type="GO" id="GO:0033202">
    <property type="term" value="C:DNA helicase complex"/>
    <property type="evidence" value="ECO:0007669"/>
    <property type="project" value="TreeGrafter"/>
</dbReference>
<evidence type="ECO:0000256" key="9">
    <source>
        <dbReference type="ARBA" id="ARBA00034808"/>
    </source>
</evidence>
<feature type="domain" description="UvrD-like helicase C-terminal" evidence="14">
    <location>
        <begin position="288"/>
        <end position="568"/>
    </location>
</feature>
<evidence type="ECO:0000259" key="14">
    <source>
        <dbReference type="PROSITE" id="PS51217"/>
    </source>
</evidence>
<dbReference type="InterPro" id="IPR027417">
    <property type="entry name" value="P-loop_NTPase"/>
</dbReference>
<evidence type="ECO:0000256" key="4">
    <source>
        <dbReference type="ARBA" id="ARBA00022806"/>
    </source>
</evidence>
<dbReference type="CDD" id="cd18807">
    <property type="entry name" value="SF1_C_UvrD"/>
    <property type="match status" value="1"/>
</dbReference>
<dbReference type="Gene3D" id="1.10.486.10">
    <property type="entry name" value="PCRA, domain 4"/>
    <property type="match status" value="1"/>
</dbReference>
<dbReference type="Gene3D" id="1.10.10.160">
    <property type="match status" value="1"/>
</dbReference>
<evidence type="ECO:0000256" key="1">
    <source>
        <dbReference type="ARBA" id="ARBA00009922"/>
    </source>
</evidence>
<dbReference type="RefSeq" id="WP_250248635.1">
    <property type="nucleotide sequence ID" value="NZ_CP097753.1"/>
</dbReference>
<dbReference type="EC" id="5.6.2.4" evidence="9"/>